<proteinExistence type="predicted"/>
<evidence type="ECO:0000313" key="3">
    <source>
        <dbReference type="EMBL" id="SEH43406.1"/>
    </source>
</evidence>
<accession>A0A1H6I4M0</accession>
<dbReference type="SMART" id="SM00422">
    <property type="entry name" value="HTH_MERR"/>
    <property type="match status" value="1"/>
</dbReference>
<dbReference type="Pfam" id="PF02310">
    <property type="entry name" value="B12-binding"/>
    <property type="match status" value="1"/>
</dbReference>
<gene>
    <name evidence="3" type="ORF">SAMN04244559_02284</name>
</gene>
<name>A0A1H6I4M0_MAGFU</name>
<dbReference type="PROSITE" id="PS51332">
    <property type="entry name" value="B12_BINDING"/>
    <property type="match status" value="1"/>
</dbReference>
<dbReference type="InterPro" id="IPR009061">
    <property type="entry name" value="DNA-bd_dom_put_sf"/>
</dbReference>
<dbReference type="InterPro" id="IPR006158">
    <property type="entry name" value="Cobalamin-bd"/>
</dbReference>
<dbReference type="Pfam" id="PF13411">
    <property type="entry name" value="MerR_1"/>
    <property type="match status" value="1"/>
</dbReference>
<keyword evidence="4" id="KW-1185">Reference proteome</keyword>
<organism evidence="3 4">
    <name type="scientific">Magnetospirillum fulvum</name>
    <name type="common">Rhodospirillum fulvum</name>
    <dbReference type="NCBI Taxonomy" id="1082"/>
    <lineage>
        <taxon>Bacteria</taxon>
        <taxon>Pseudomonadati</taxon>
        <taxon>Pseudomonadota</taxon>
        <taxon>Alphaproteobacteria</taxon>
        <taxon>Rhodospirillales</taxon>
        <taxon>Rhodospirillaceae</taxon>
        <taxon>Magnetospirillum</taxon>
    </lineage>
</organism>
<dbReference type="GO" id="GO:0006355">
    <property type="term" value="P:regulation of DNA-templated transcription"/>
    <property type="evidence" value="ECO:0007669"/>
    <property type="project" value="InterPro"/>
</dbReference>
<dbReference type="PROSITE" id="PS50937">
    <property type="entry name" value="HTH_MERR_2"/>
    <property type="match status" value="1"/>
</dbReference>
<dbReference type="Proteomes" id="UP000182983">
    <property type="component" value="Unassembled WGS sequence"/>
</dbReference>
<dbReference type="Gene3D" id="1.10.1240.10">
    <property type="entry name" value="Methionine synthase domain"/>
    <property type="match status" value="1"/>
</dbReference>
<dbReference type="GO" id="GO:0031419">
    <property type="term" value="F:cobalamin binding"/>
    <property type="evidence" value="ECO:0007669"/>
    <property type="project" value="InterPro"/>
</dbReference>
<dbReference type="InterPro" id="IPR036724">
    <property type="entry name" value="Cobalamin-bd_sf"/>
</dbReference>
<evidence type="ECO:0000259" key="2">
    <source>
        <dbReference type="PROSITE" id="PS51332"/>
    </source>
</evidence>
<dbReference type="Gene3D" id="1.10.1660.10">
    <property type="match status" value="1"/>
</dbReference>
<reference evidence="4" key="1">
    <citation type="submission" date="2016-10" db="EMBL/GenBank/DDBJ databases">
        <authorList>
            <person name="Varghese N."/>
            <person name="Submissions S."/>
        </authorList>
    </citation>
    <scope>NUCLEOTIDE SEQUENCE [LARGE SCALE GENOMIC DNA]</scope>
    <source>
        <strain evidence="4">DSM 13234</strain>
    </source>
</reference>
<dbReference type="EMBL" id="FNWO01000009">
    <property type="protein sequence ID" value="SEH43406.1"/>
    <property type="molecule type" value="Genomic_DNA"/>
</dbReference>
<evidence type="ECO:0000259" key="1">
    <source>
        <dbReference type="PROSITE" id="PS50937"/>
    </source>
</evidence>
<evidence type="ECO:0000313" key="4">
    <source>
        <dbReference type="Proteomes" id="UP000182983"/>
    </source>
</evidence>
<dbReference type="GO" id="GO:0046872">
    <property type="term" value="F:metal ion binding"/>
    <property type="evidence" value="ECO:0007669"/>
    <property type="project" value="InterPro"/>
</dbReference>
<dbReference type="SUPFAM" id="SSF52242">
    <property type="entry name" value="Cobalamin (vitamin B12)-binding domain"/>
    <property type="match status" value="1"/>
</dbReference>
<dbReference type="SUPFAM" id="SSF46955">
    <property type="entry name" value="Putative DNA-binding domain"/>
    <property type="match status" value="1"/>
</dbReference>
<protein>
    <submittedName>
        <fullName evidence="3">MerR HTH family regulatory protein</fullName>
    </submittedName>
</protein>
<dbReference type="CDD" id="cd02065">
    <property type="entry name" value="B12-binding_like"/>
    <property type="match status" value="1"/>
</dbReference>
<dbReference type="InterPro" id="IPR036594">
    <property type="entry name" value="Meth_synthase_dom"/>
</dbReference>
<feature type="domain" description="HTH merR-type" evidence="1">
    <location>
        <begin position="34"/>
        <end position="78"/>
    </location>
</feature>
<dbReference type="CDD" id="cd01104">
    <property type="entry name" value="HTH_MlrA-CarA"/>
    <property type="match status" value="1"/>
</dbReference>
<dbReference type="GO" id="GO:0003677">
    <property type="term" value="F:DNA binding"/>
    <property type="evidence" value="ECO:0007669"/>
    <property type="project" value="InterPro"/>
</dbReference>
<dbReference type="Gene3D" id="3.40.50.280">
    <property type="entry name" value="Cobalamin-binding domain"/>
    <property type="match status" value="1"/>
</dbReference>
<dbReference type="AlphaFoldDB" id="A0A1H6I4M0"/>
<sequence>MPKSTPKITPLPMVPQRMEPSGALVPIAAIEKETGLTKEVVRKWETRYGFPCPVRDESGNRLYPAEQVDRLRLIRRLIGAGLRPGKVVALDMESLERMVWESSPSMSSQPTDFSQRVLDTVLQHDIPRLKELFKQQWGRDGLTDFIGKTLSEMTLFIGEAWLRGDIRMFEEHIYTEAVLDVLHDAIRTVSGSSGWPRVLMSTAPGEIHTIGLLMAEAMLSMEGASCIRLGAQIPMAELVAAINGCQVDIVGLSFSIAYPARNATQFLNTLRSRIEPSTEIWVGGLGVTRLKPMAGVRYLNDLDDVGPALDVWRRAHKSQAPVSYVETRPSRIA</sequence>
<feature type="domain" description="B12-binding" evidence="2">
    <location>
        <begin position="195"/>
        <end position="322"/>
    </location>
</feature>
<dbReference type="InterPro" id="IPR000551">
    <property type="entry name" value="MerR-type_HTH_dom"/>
</dbReference>